<dbReference type="PROSITE" id="PS51904">
    <property type="entry name" value="GLYCOSYL_HYDROL_F25_2"/>
    <property type="match status" value="1"/>
</dbReference>
<evidence type="ECO:0000256" key="13">
    <source>
        <dbReference type="ARBA" id="ARBA00075474"/>
    </source>
</evidence>
<keyword evidence="5" id="KW-0964">Secreted</keyword>
<dbReference type="GO" id="GO:0005576">
    <property type="term" value="C:extracellular region"/>
    <property type="evidence" value="ECO:0007669"/>
    <property type="project" value="UniProtKB-SubCell"/>
</dbReference>
<comment type="subcellular location">
    <subcellularLocation>
        <location evidence="2">Secreted</location>
    </subcellularLocation>
</comment>
<sequence length="227" mass="24035">MIRSLFASSLVVAWFGRTTSATVQGFDISHYQSSVDFGAAYSQGARFVIIKASEGTTVQDTLYSQHVAGAKAAGLLYGAYHFARPGSSTGTAEASYFLENGGSWTSGGGNLPGMLDLENNPSGAQCYGLSTSEIITWIGQFVDTYLSSTGRYPMIYTTANWWTACTGNTKQYSSCPLVLARYNTAPGTVPGGWSAQTIWQNSDSYTYGGDSDVFNGDQSALVALASG</sequence>
<evidence type="ECO:0000256" key="1">
    <source>
        <dbReference type="ARBA" id="ARBA00000632"/>
    </source>
</evidence>
<comment type="catalytic activity">
    <reaction evidence="1">
        <text>Hydrolysis of (1-&gt;4)-beta-linkages between N-acetylmuramic acid and N-acetyl-D-glucosamine residues in a peptidoglycan and between N-acetyl-D-glucosamine residues in chitodextrins.</text>
        <dbReference type="EC" id="3.2.1.17"/>
    </reaction>
</comment>
<dbReference type="GO" id="GO:0009253">
    <property type="term" value="P:peptidoglycan catabolic process"/>
    <property type="evidence" value="ECO:0007669"/>
    <property type="project" value="InterPro"/>
</dbReference>
<comment type="similarity">
    <text evidence="3">Belongs to the glycosyl hydrolase 25 family.</text>
</comment>
<evidence type="ECO:0000256" key="10">
    <source>
        <dbReference type="ARBA" id="ARBA00023295"/>
    </source>
</evidence>
<keyword evidence="10" id="KW-0326">Glycosidase</keyword>
<name>A0A365MTB6_GIBIN</name>
<evidence type="ECO:0000256" key="6">
    <source>
        <dbReference type="ARBA" id="ARBA00022529"/>
    </source>
</evidence>
<dbReference type="PANTHER" id="PTHR34135:SF2">
    <property type="entry name" value="LYSOZYME"/>
    <property type="match status" value="1"/>
</dbReference>
<dbReference type="AlphaFoldDB" id="A0A365MTB6"/>
<feature type="signal peptide" evidence="14">
    <location>
        <begin position="1"/>
        <end position="21"/>
    </location>
</feature>
<evidence type="ECO:0000256" key="2">
    <source>
        <dbReference type="ARBA" id="ARBA00004613"/>
    </source>
</evidence>
<dbReference type="PANTHER" id="PTHR34135">
    <property type="entry name" value="LYSOZYME"/>
    <property type="match status" value="1"/>
</dbReference>
<evidence type="ECO:0000256" key="14">
    <source>
        <dbReference type="SAM" id="SignalP"/>
    </source>
</evidence>
<evidence type="ECO:0000256" key="5">
    <source>
        <dbReference type="ARBA" id="ARBA00022525"/>
    </source>
</evidence>
<evidence type="ECO:0000256" key="7">
    <source>
        <dbReference type="ARBA" id="ARBA00022638"/>
    </source>
</evidence>
<evidence type="ECO:0000256" key="3">
    <source>
        <dbReference type="ARBA" id="ARBA00010646"/>
    </source>
</evidence>
<dbReference type="Pfam" id="PF01183">
    <property type="entry name" value="Glyco_hydro_25"/>
    <property type="match status" value="1"/>
</dbReference>
<comment type="caution">
    <text evidence="15">The sequence shown here is derived from an EMBL/GenBank/DDBJ whole genome shotgun (WGS) entry which is preliminary data.</text>
</comment>
<evidence type="ECO:0000256" key="12">
    <source>
        <dbReference type="ARBA" id="ARBA00073159"/>
    </source>
</evidence>
<evidence type="ECO:0000256" key="9">
    <source>
        <dbReference type="ARBA" id="ARBA00023157"/>
    </source>
</evidence>
<dbReference type="InterPro" id="IPR002053">
    <property type="entry name" value="Glyco_hydro_25"/>
</dbReference>
<evidence type="ECO:0000313" key="16">
    <source>
        <dbReference type="Proteomes" id="UP000251714"/>
    </source>
</evidence>
<dbReference type="EMBL" id="PKMI01000045">
    <property type="protein sequence ID" value="RBA11791.1"/>
    <property type="molecule type" value="Genomic_DNA"/>
</dbReference>
<dbReference type="FunFam" id="3.20.20.80:FF:000060">
    <property type="entry name" value="Lysozyme M1"/>
    <property type="match status" value="1"/>
</dbReference>
<evidence type="ECO:0000256" key="11">
    <source>
        <dbReference type="ARBA" id="ARBA00055588"/>
    </source>
</evidence>
<dbReference type="GO" id="GO:0016998">
    <property type="term" value="P:cell wall macromolecule catabolic process"/>
    <property type="evidence" value="ECO:0007669"/>
    <property type="project" value="InterPro"/>
</dbReference>
<dbReference type="EC" id="3.2.1.17" evidence="4"/>
<dbReference type="SMART" id="SM00641">
    <property type="entry name" value="Glyco_25"/>
    <property type="match status" value="1"/>
</dbReference>
<dbReference type="SUPFAM" id="SSF51445">
    <property type="entry name" value="(Trans)glycosidases"/>
    <property type="match status" value="1"/>
</dbReference>
<comment type="function">
    <text evidence="11">This enzyme has both lysozyme (acetylmuramidase) and diacetylmuramidase activities.</text>
</comment>
<dbReference type="GO" id="GO:0003796">
    <property type="term" value="F:lysozyme activity"/>
    <property type="evidence" value="ECO:0007669"/>
    <property type="project" value="UniProtKB-EC"/>
</dbReference>
<dbReference type="Gene3D" id="3.20.20.80">
    <property type="entry name" value="Glycosidases"/>
    <property type="match status" value="1"/>
</dbReference>
<keyword evidence="14" id="KW-0732">Signal</keyword>
<dbReference type="Proteomes" id="UP000251714">
    <property type="component" value="Unassembled WGS sequence"/>
</dbReference>
<evidence type="ECO:0000313" key="15">
    <source>
        <dbReference type="EMBL" id="RBA11791.1"/>
    </source>
</evidence>
<keyword evidence="6" id="KW-0929">Antimicrobial</keyword>
<proteinExistence type="inferred from homology"/>
<evidence type="ECO:0000256" key="8">
    <source>
        <dbReference type="ARBA" id="ARBA00022801"/>
    </source>
</evidence>
<keyword evidence="8" id="KW-0378">Hydrolase</keyword>
<dbReference type="GO" id="GO:0042742">
    <property type="term" value="P:defense response to bacterium"/>
    <property type="evidence" value="ECO:0007669"/>
    <property type="project" value="UniProtKB-KW"/>
</dbReference>
<dbReference type="InterPro" id="IPR017853">
    <property type="entry name" value="GH"/>
</dbReference>
<gene>
    <name evidence="15" type="ORF">FPRO05_14228</name>
</gene>
<reference evidence="15 16" key="1">
    <citation type="submission" date="2017-12" db="EMBL/GenBank/DDBJ databases">
        <title>Genome sequence of the mycotoxigenic crop pathogen Fusarium proliferatum, strain ITEM 2341 from Date Palm.</title>
        <authorList>
            <person name="Almiman B.F."/>
            <person name="Shittu T.A."/>
            <person name="Muthumeenakshi S."/>
            <person name="Baroncelli R."/>
            <person name="Sreenivasaprasada S."/>
        </authorList>
    </citation>
    <scope>NUCLEOTIDE SEQUENCE [LARGE SCALE GENOMIC DNA]</scope>
    <source>
        <strain evidence="15 16">ITEM 2341</strain>
    </source>
</reference>
<keyword evidence="9" id="KW-1015">Disulfide bond</keyword>
<organism evidence="15 16">
    <name type="scientific">Gibberella intermedia</name>
    <name type="common">Bulb rot disease fungus</name>
    <name type="synonym">Fusarium proliferatum</name>
    <dbReference type="NCBI Taxonomy" id="948311"/>
    <lineage>
        <taxon>Eukaryota</taxon>
        <taxon>Fungi</taxon>
        <taxon>Dikarya</taxon>
        <taxon>Ascomycota</taxon>
        <taxon>Pezizomycotina</taxon>
        <taxon>Sordariomycetes</taxon>
        <taxon>Hypocreomycetidae</taxon>
        <taxon>Hypocreales</taxon>
        <taxon>Nectriaceae</taxon>
        <taxon>Fusarium</taxon>
        <taxon>Fusarium fujikuroi species complex</taxon>
    </lineage>
</organism>
<dbReference type="InterPro" id="IPR018077">
    <property type="entry name" value="Glyco_hydro_fam25_subgr"/>
</dbReference>
<protein>
    <recommendedName>
        <fullName evidence="12">N,O-diacetylmuramidase</fullName>
        <ecNumber evidence="4">3.2.1.17</ecNumber>
    </recommendedName>
    <alternativeName>
        <fullName evidence="13">Lysozyme CH</fullName>
    </alternativeName>
</protein>
<accession>A0A365MTB6</accession>
<dbReference type="GO" id="GO:0016052">
    <property type="term" value="P:carbohydrate catabolic process"/>
    <property type="evidence" value="ECO:0007669"/>
    <property type="project" value="TreeGrafter"/>
</dbReference>
<dbReference type="GO" id="GO:0031640">
    <property type="term" value="P:killing of cells of another organism"/>
    <property type="evidence" value="ECO:0007669"/>
    <property type="project" value="UniProtKB-KW"/>
</dbReference>
<evidence type="ECO:0000256" key="4">
    <source>
        <dbReference type="ARBA" id="ARBA00012732"/>
    </source>
</evidence>
<keyword evidence="7" id="KW-0081">Bacteriolytic enzyme</keyword>
<feature type="chain" id="PRO_5016735473" description="N,O-diacetylmuramidase" evidence="14">
    <location>
        <begin position="22"/>
        <end position="227"/>
    </location>
</feature>